<accession>T1JW43</accession>
<dbReference type="STRING" id="32264.T1JW43"/>
<keyword evidence="2" id="KW-0325">Glycoprotein</keyword>
<keyword evidence="3" id="KW-1133">Transmembrane helix</keyword>
<dbReference type="InterPro" id="IPR051093">
    <property type="entry name" value="Neuroligin/BSAL"/>
</dbReference>
<reference evidence="7" key="1">
    <citation type="submission" date="2011-08" db="EMBL/GenBank/DDBJ databases">
        <authorList>
            <person name="Rombauts S."/>
        </authorList>
    </citation>
    <scope>NUCLEOTIDE SEQUENCE</scope>
    <source>
        <strain evidence="7">London</strain>
    </source>
</reference>
<proteinExistence type="inferred from homology"/>
<dbReference type="Proteomes" id="UP000015104">
    <property type="component" value="Unassembled WGS sequence"/>
</dbReference>
<keyword evidence="7" id="KW-1185">Reference proteome</keyword>
<evidence type="ECO:0000259" key="5">
    <source>
        <dbReference type="Pfam" id="PF00135"/>
    </source>
</evidence>
<dbReference type="Gene3D" id="3.40.50.1820">
    <property type="entry name" value="alpha/beta hydrolase"/>
    <property type="match status" value="1"/>
</dbReference>
<keyword evidence="3" id="KW-0472">Membrane</keyword>
<dbReference type="SUPFAM" id="SSF53474">
    <property type="entry name" value="alpha/beta-Hydrolases"/>
    <property type="match status" value="1"/>
</dbReference>
<dbReference type="HOGENOM" id="CLU_466423_0_0_1"/>
<name>T1JW43_TETUR</name>
<keyword evidence="4" id="KW-0732">Signal</keyword>
<evidence type="ECO:0000313" key="7">
    <source>
        <dbReference type="Proteomes" id="UP000015104"/>
    </source>
</evidence>
<dbReference type="AlphaFoldDB" id="T1JW43"/>
<sequence>MSIVHFVFFSFLFIGISFVNVTYSWSIDDVNPVVSTRYGHIRGRRDTPVGNYPSDLRITSFIGIPYASPPVGSGRFSNPKEPVKWSGFLDATNRRVMCPQVEQRFRLESDPQIGESEDCLYLNVQVLSRGPVTANAPVVVYLHGGEFKYGGKDFYYLDVLPQNLNSLVFVTINYRLGPLGFLSTDTNEVHGNYGLRDIIMALQWVQSEISQFHGDTNSVVLMGHDAGAIAANMLMLSTYNKVYFNAVVCSGGTVFTPWAFEHQPSTISRELALSLGCGYTQIRRCLQQKSTSEILAVARTKKLHFRPTMDRNLSDPLFHDIPQIQIENGFFARVPLIVGITEQEGALDYYRNYRQIQAISKIQDKIRYLIGPFVKRFANLDVLASLVHYQYFPDEEARSGRQITTVGRGYNQGQVDERLVQTFYTPYQLKKRCNFTPVTILYQNFTFTKTNSLALPLECFREIWHLMLPLINSEPLTWTIYLYCLKQFIQNNTLRLTRQQILFSLAFYQPLKTRSKLVTGKITKRQLALTFALPVKALLMVACFVLSVWLLSGIIYSRQLKLAPLSFLPTSQKQHFDPTKQLHGL</sequence>
<dbReference type="InterPro" id="IPR002018">
    <property type="entry name" value="CarbesteraseB"/>
</dbReference>
<feature type="transmembrane region" description="Helical" evidence="3">
    <location>
        <begin position="527"/>
        <end position="551"/>
    </location>
</feature>
<dbReference type="PANTHER" id="PTHR43903">
    <property type="entry name" value="NEUROLIGIN"/>
    <property type="match status" value="1"/>
</dbReference>
<evidence type="ECO:0000256" key="2">
    <source>
        <dbReference type="ARBA" id="ARBA00023180"/>
    </source>
</evidence>
<reference evidence="6" key="2">
    <citation type="submission" date="2015-06" db="UniProtKB">
        <authorList>
            <consortium name="EnsemblMetazoa"/>
        </authorList>
    </citation>
    <scope>IDENTIFICATION</scope>
</reference>
<evidence type="ECO:0000256" key="3">
    <source>
        <dbReference type="SAM" id="Phobius"/>
    </source>
</evidence>
<keyword evidence="3" id="KW-0812">Transmembrane</keyword>
<comment type="similarity">
    <text evidence="1">Belongs to the type-B carboxylesterase/lipase family.</text>
</comment>
<dbReference type="EnsemblMetazoa" id="tetur02g06930.1">
    <property type="protein sequence ID" value="tetur02g06930.1"/>
    <property type="gene ID" value="tetur02g06930"/>
</dbReference>
<dbReference type="EMBL" id="CAEY01000807">
    <property type="status" value="NOT_ANNOTATED_CDS"/>
    <property type="molecule type" value="Genomic_DNA"/>
</dbReference>
<organism evidence="6 7">
    <name type="scientific">Tetranychus urticae</name>
    <name type="common">Two-spotted spider mite</name>
    <dbReference type="NCBI Taxonomy" id="32264"/>
    <lineage>
        <taxon>Eukaryota</taxon>
        <taxon>Metazoa</taxon>
        <taxon>Ecdysozoa</taxon>
        <taxon>Arthropoda</taxon>
        <taxon>Chelicerata</taxon>
        <taxon>Arachnida</taxon>
        <taxon>Acari</taxon>
        <taxon>Acariformes</taxon>
        <taxon>Trombidiformes</taxon>
        <taxon>Prostigmata</taxon>
        <taxon>Eleutherengona</taxon>
        <taxon>Raphignathae</taxon>
        <taxon>Tetranychoidea</taxon>
        <taxon>Tetranychidae</taxon>
        <taxon>Tetranychus</taxon>
    </lineage>
</organism>
<dbReference type="Pfam" id="PF00135">
    <property type="entry name" value="COesterase"/>
    <property type="match status" value="1"/>
</dbReference>
<dbReference type="eggNOG" id="KOG1516">
    <property type="taxonomic scope" value="Eukaryota"/>
</dbReference>
<feature type="signal peptide" evidence="4">
    <location>
        <begin position="1"/>
        <end position="24"/>
    </location>
</feature>
<protein>
    <recommendedName>
        <fullName evidence="5">Carboxylesterase type B domain-containing protein</fullName>
    </recommendedName>
</protein>
<dbReference type="InterPro" id="IPR029058">
    <property type="entry name" value="AB_hydrolase_fold"/>
</dbReference>
<evidence type="ECO:0000313" key="6">
    <source>
        <dbReference type="EnsemblMetazoa" id="tetur02g06930.1"/>
    </source>
</evidence>
<feature type="chain" id="PRO_5004580022" description="Carboxylesterase type B domain-containing protein" evidence="4">
    <location>
        <begin position="25"/>
        <end position="585"/>
    </location>
</feature>
<evidence type="ECO:0000256" key="4">
    <source>
        <dbReference type="SAM" id="SignalP"/>
    </source>
</evidence>
<feature type="domain" description="Carboxylesterase type B" evidence="5">
    <location>
        <begin position="31"/>
        <end position="366"/>
    </location>
</feature>
<evidence type="ECO:0000256" key="1">
    <source>
        <dbReference type="ARBA" id="ARBA00005964"/>
    </source>
</evidence>